<name>A0A7S4VDR2_9STRA</name>
<proteinExistence type="predicted"/>
<protein>
    <recommendedName>
        <fullName evidence="1">DUF6824 domain-containing protein</fullName>
    </recommendedName>
</protein>
<dbReference type="AlphaFoldDB" id="A0A7S4VDR2"/>
<dbReference type="Pfam" id="PF20710">
    <property type="entry name" value="DUF6824"/>
    <property type="match status" value="1"/>
</dbReference>
<sequence length="426" mass="47255">MCANKCPLIKQEDKATDKKDKKDLHVVFKVCADPADNNSPETTHHIKKLHDTNIENILNHIHDIGMNAFRDFIKNYFVKLMKTDDIKDNGNKSSSLLRQSITDTGSKCKRSIRKLSSPCRPAISPEDITLYDVLCDSETDENGVHRILLPVSFSSSTATTKHVGNVCLCIMTDLQREKYKNAAARQNFSERSDIVSYIVDTYHESCTRRFLIQNKETGFFHEMRRERAMASVEALFLYLPSLPSFLVLLSSVLTKGQERLQYSGSSTVASEKGSRNITSPSISNPTELVLYGYSKFINLPSSPSLLVSSSSFLTKGQERLQYSGSSTVASEKGSRNITSPSISNPTELVLYGYSKFMNLLSSPSFLVLSSSFLTKGQERLQYSGSSTVAYGKGSRNITSPSTSSPTELALFGNSEFDAKKANERTG</sequence>
<organism evidence="2">
    <name type="scientific">Ditylum brightwellii</name>
    <dbReference type="NCBI Taxonomy" id="49249"/>
    <lineage>
        <taxon>Eukaryota</taxon>
        <taxon>Sar</taxon>
        <taxon>Stramenopiles</taxon>
        <taxon>Ochrophyta</taxon>
        <taxon>Bacillariophyta</taxon>
        <taxon>Mediophyceae</taxon>
        <taxon>Lithodesmiophycidae</taxon>
        <taxon>Lithodesmiales</taxon>
        <taxon>Lithodesmiaceae</taxon>
        <taxon>Ditylum</taxon>
    </lineage>
</organism>
<evidence type="ECO:0000313" key="2">
    <source>
        <dbReference type="EMBL" id="CAE4591888.1"/>
    </source>
</evidence>
<feature type="domain" description="DUF6824" evidence="1">
    <location>
        <begin position="157"/>
        <end position="231"/>
    </location>
</feature>
<dbReference type="EMBL" id="HBNS01008520">
    <property type="protein sequence ID" value="CAE4591888.1"/>
    <property type="molecule type" value="Transcribed_RNA"/>
</dbReference>
<accession>A0A7S4VDR2</accession>
<dbReference type="InterPro" id="IPR049227">
    <property type="entry name" value="DUF6824"/>
</dbReference>
<evidence type="ECO:0000259" key="1">
    <source>
        <dbReference type="Pfam" id="PF20710"/>
    </source>
</evidence>
<reference evidence="2" key="1">
    <citation type="submission" date="2021-01" db="EMBL/GenBank/DDBJ databases">
        <authorList>
            <person name="Corre E."/>
            <person name="Pelletier E."/>
            <person name="Niang G."/>
            <person name="Scheremetjew M."/>
            <person name="Finn R."/>
            <person name="Kale V."/>
            <person name="Holt S."/>
            <person name="Cochrane G."/>
            <person name="Meng A."/>
            <person name="Brown T."/>
            <person name="Cohen L."/>
        </authorList>
    </citation>
    <scope>NUCLEOTIDE SEQUENCE</scope>
    <source>
        <strain evidence="2">GSO104</strain>
    </source>
</reference>
<gene>
    <name evidence="2" type="ORF">DBRI00130_LOCUS6913</name>
</gene>